<keyword evidence="3" id="KW-0378">Hydrolase</keyword>
<feature type="transmembrane region" description="Helical" evidence="1">
    <location>
        <begin position="12"/>
        <end position="34"/>
    </location>
</feature>
<reference evidence="3 4" key="1">
    <citation type="submission" date="2020-08" db="EMBL/GenBank/DDBJ databases">
        <title>Genomic Encyclopedia of Type Strains, Phase IV (KMG-IV): sequencing the most valuable type-strain genomes for metagenomic binning, comparative biology and taxonomic classification.</title>
        <authorList>
            <person name="Goeker M."/>
        </authorList>
    </citation>
    <scope>NUCLEOTIDE SEQUENCE [LARGE SCALE GENOMIC DNA]</scope>
    <source>
        <strain evidence="3 4">DSM 101465</strain>
    </source>
</reference>
<comment type="caution">
    <text evidence="3">The sequence shown here is derived from an EMBL/GenBank/DDBJ whole genome shotgun (WGS) entry which is preliminary data.</text>
</comment>
<dbReference type="AlphaFoldDB" id="A0A841K2I0"/>
<evidence type="ECO:0000313" key="3">
    <source>
        <dbReference type="EMBL" id="MBB6166948.1"/>
    </source>
</evidence>
<feature type="transmembrane region" description="Helical" evidence="1">
    <location>
        <begin position="40"/>
        <end position="58"/>
    </location>
</feature>
<evidence type="ECO:0000256" key="1">
    <source>
        <dbReference type="SAM" id="Phobius"/>
    </source>
</evidence>
<feature type="domain" description="DUF1468" evidence="2">
    <location>
        <begin position="15"/>
        <end position="145"/>
    </location>
</feature>
<dbReference type="EMBL" id="JACHEH010000001">
    <property type="protein sequence ID" value="MBB6166948.1"/>
    <property type="molecule type" value="Genomic_DNA"/>
</dbReference>
<gene>
    <name evidence="3" type="ORF">HNQ73_000556</name>
</gene>
<evidence type="ECO:0000259" key="2">
    <source>
        <dbReference type="Pfam" id="PF07331"/>
    </source>
</evidence>
<keyword evidence="4" id="KW-1185">Reference proteome</keyword>
<feature type="transmembrane region" description="Helical" evidence="1">
    <location>
        <begin position="79"/>
        <end position="100"/>
    </location>
</feature>
<keyword evidence="1" id="KW-1133">Transmembrane helix</keyword>
<keyword evidence="1" id="KW-0472">Membrane</keyword>
<dbReference type="GO" id="GO:0016787">
    <property type="term" value="F:hydrolase activity"/>
    <property type="evidence" value="ECO:0007669"/>
    <property type="project" value="UniProtKB-KW"/>
</dbReference>
<dbReference type="InterPro" id="IPR009936">
    <property type="entry name" value="DUF1468"/>
</dbReference>
<feature type="transmembrane region" description="Helical" evidence="1">
    <location>
        <begin position="120"/>
        <end position="140"/>
    </location>
</feature>
<accession>A0A841K2I0</accession>
<dbReference type="RefSeq" id="WP_183331992.1">
    <property type="nucleotide sequence ID" value="NZ_BMHX01000001.1"/>
</dbReference>
<evidence type="ECO:0000313" key="4">
    <source>
        <dbReference type="Proteomes" id="UP000588017"/>
    </source>
</evidence>
<name>A0A841K2I0_9HYPH</name>
<dbReference type="Pfam" id="PF07331">
    <property type="entry name" value="TctB"/>
    <property type="match status" value="1"/>
</dbReference>
<keyword evidence="1" id="KW-0812">Transmembrane</keyword>
<sequence length="157" mass="16860">MAVTAGPSRRTVEFVFAAALIAVAGAVFVLSADYPAESAAFPRVLAVLLALCAVLVAARQLRHRDEAGAQPFFLHLPRFLITLVALVAYVVAIDVTGYLLPSFALAVALPFVLGYRRLALTVPLAVGTLVLIVLVFNVALERPMPPDVLMHLWESVR</sequence>
<dbReference type="Proteomes" id="UP000588017">
    <property type="component" value="Unassembled WGS sequence"/>
</dbReference>
<proteinExistence type="predicted"/>
<organism evidence="3 4">
    <name type="scientific">Chelatococcus composti</name>
    <dbReference type="NCBI Taxonomy" id="1743235"/>
    <lineage>
        <taxon>Bacteria</taxon>
        <taxon>Pseudomonadati</taxon>
        <taxon>Pseudomonadota</taxon>
        <taxon>Alphaproteobacteria</taxon>
        <taxon>Hyphomicrobiales</taxon>
        <taxon>Chelatococcaceae</taxon>
        <taxon>Chelatococcus</taxon>
    </lineage>
</organism>
<protein>
    <submittedName>
        <fullName evidence="3">Putative neutral ceramidase superfamily lipid hydrolase</fullName>
    </submittedName>
</protein>